<feature type="compositionally biased region" description="Low complexity" evidence="1">
    <location>
        <begin position="271"/>
        <end position="288"/>
    </location>
</feature>
<feature type="domain" description="MADF" evidence="2">
    <location>
        <begin position="310"/>
        <end position="397"/>
    </location>
</feature>
<dbReference type="GeneID" id="6493585"/>
<sequence length="679" mass="76308">METLPCANQLQEPSQQPQQQQQQLVNLSMDANLPENMVSIPKEIILISLVSRQQSLYNPKHPHYRSTKIKDEKWLEIGGNVGWTDAQCKSKWKAMRDQYCRELKRAKACAKAVKWKYFKELDFLRPYALARNYRGRSGQNTNGIVSTVTPISLPLSNSFSSSSSSQNLNLSGSIKIEDASATTLLDNCSFSSAGTPDKKTGATFMASHIGTVLQQQQQTQPETNWNYLTDAGGGSAPSIIVQCGTASTTTVVDTLYNDIVDCVNAANHSNSTTTAAGGTVTGTASASNAEEEDDDPIHTFLNMESYFEKELITLIQQEDMIYNYSNENYRNAKLKMEVWEEIARKLKKSVKQCRLKWKALRDQYAREHKRLRTLMHIDATSRWKHYDSLSFLQKYIQQKSLDGDPQLSLLLPKHDAVTELEEHMVQSDSPPTQQSHLESSSSNSQLNMPALPHLTATHKAEITEALQDQQQQQQQNSEQRHQQQQASELCVATYDDMELENYINGDAHQEDEENDEEDEEMETTTGTEQAPQQQDQQMISYDHEEGPVYMAVQTVSNALAKQEQASGRVANMEHQQLQAVAEYQQKLEPPSTPRYQNAASTPSSTSTSRYHSAPITPNKPTSHVEFPPTNGHNSGDDDEIGAFFKAVAMKIRNAQLEPVAFTDLQIDILRVINEALRNH</sequence>
<dbReference type="InterPro" id="IPR039353">
    <property type="entry name" value="TF_Adf1"/>
</dbReference>
<dbReference type="InParanoid" id="B3M6J9"/>
<dbReference type="OMA" id="MIYNYSN"/>
<dbReference type="PANTHER" id="PTHR12243">
    <property type="entry name" value="MADF DOMAIN TRANSCRIPTION FACTOR"/>
    <property type="match status" value="1"/>
</dbReference>
<organism evidence="3 4">
    <name type="scientific">Drosophila ananassae</name>
    <name type="common">Fruit fly</name>
    <dbReference type="NCBI Taxonomy" id="7217"/>
    <lineage>
        <taxon>Eukaryota</taxon>
        <taxon>Metazoa</taxon>
        <taxon>Ecdysozoa</taxon>
        <taxon>Arthropoda</taxon>
        <taxon>Hexapoda</taxon>
        <taxon>Insecta</taxon>
        <taxon>Pterygota</taxon>
        <taxon>Neoptera</taxon>
        <taxon>Endopterygota</taxon>
        <taxon>Diptera</taxon>
        <taxon>Brachycera</taxon>
        <taxon>Muscomorpha</taxon>
        <taxon>Ephydroidea</taxon>
        <taxon>Drosophilidae</taxon>
        <taxon>Drosophila</taxon>
        <taxon>Sophophora</taxon>
    </lineage>
</organism>
<gene>
    <name evidence="3" type="primary">Dana\GF10717</name>
    <name evidence="3" type="synonym">dana_GLEANR_10674</name>
    <name evidence="3" type="ORF">GF10717</name>
</gene>
<protein>
    <recommendedName>
        <fullName evidence="2">MADF domain-containing protein</fullName>
    </recommendedName>
</protein>
<dbReference type="Proteomes" id="UP000007801">
    <property type="component" value="Unassembled WGS sequence"/>
</dbReference>
<evidence type="ECO:0000259" key="2">
    <source>
        <dbReference type="PROSITE" id="PS51029"/>
    </source>
</evidence>
<dbReference type="GO" id="GO:0005667">
    <property type="term" value="C:transcription regulator complex"/>
    <property type="evidence" value="ECO:0007669"/>
    <property type="project" value="TreeGrafter"/>
</dbReference>
<dbReference type="SMART" id="SM00595">
    <property type="entry name" value="MADF"/>
    <property type="match status" value="2"/>
</dbReference>
<dbReference type="PhylomeDB" id="B3M6J9"/>
<dbReference type="EMBL" id="CH902618">
    <property type="protein sequence ID" value="EDV40848.1"/>
    <property type="molecule type" value="Genomic_DNA"/>
</dbReference>
<feature type="region of interest" description="Disordered" evidence="1">
    <location>
        <begin position="422"/>
        <end position="448"/>
    </location>
</feature>
<feature type="compositionally biased region" description="Low complexity" evidence="1">
    <location>
        <begin position="467"/>
        <end position="485"/>
    </location>
</feature>
<feature type="compositionally biased region" description="Low complexity" evidence="1">
    <location>
        <begin position="433"/>
        <end position="447"/>
    </location>
</feature>
<accession>B3M6J9</accession>
<feature type="region of interest" description="Disordered" evidence="1">
    <location>
        <begin position="465"/>
        <end position="487"/>
    </location>
</feature>
<evidence type="ECO:0000313" key="4">
    <source>
        <dbReference type="Proteomes" id="UP000007801"/>
    </source>
</evidence>
<reference evidence="3 4" key="1">
    <citation type="journal article" date="2007" name="Nature">
        <title>Evolution of genes and genomes on the Drosophila phylogeny.</title>
        <authorList>
            <consortium name="Drosophila 12 Genomes Consortium"/>
            <person name="Clark A.G."/>
            <person name="Eisen M.B."/>
            <person name="Smith D.R."/>
            <person name="Bergman C.M."/>
            <person name="Oliver B."/>
            <person name="Markow T.A."/>
            <person name="Kaufman T.C."/>
            <person name="Kellis M."/>
            <person name="Gelbart W."/>
            <person name="Iyer V.N."/>
            <person name="Pollard D.A."/>
            <person name="Sackton T.B."/>
            <person name="Larracuente A.M."/>
            <person name="Singh N.D."/>
            <person name="Abad J.P."/>
            <person name="Abt D.N."/>
            <person name="Adryan B."/>
            <person name="Aguade M."/>
            <person name="Akashi H."/>
            <person name="Anderson W.W."/>
            <person name="Aquadro C.F."/>
            <person name="Ardell D.H."/>
            <person name="Arguello R."/>
            <person name="Artieri C.G."/>
            <person name="Barbash D.A."/>
            <person name="Barker D."/>
            <person name="Barsanti P."/>
            <person name="Batterham P."/>
            <person name="Batzoglou S."/>
            <person name="Begun D."/>
            <person name="Bhutkar A."/>
            <person name="Blanco E."/>
            <person name="Bosak S.A."/>
            <person name="Bradley R.K."/>
            <person name="Brand A.D."/>
            <person name="Brent M.R."/>
            <person name="Brooks A.N."/>
            <person name="Brown R.H."/>
            <person name="Butlin R.K."/>
            <person name="Caggese C."/>
            <person name="Calvi B.R."/>
            <person name="Bernardo de Carvalho A."/>
            <person name="Caspi A."/>
            <person name="Castrezana S."/>
            <person name="Celniker S.E."/>
            <person name="Chang J.L."/>
            <person name="Chapple C."/>
            <person name="Chatterji S."/>
            <person name="Chinwalla A."/>
            <person name="Civetta A."/>
            <person name="Clifton S.W."/>
            <person name="Comeron J.M."/>
            <person name="Costello J.C."/>
            <person name="Coyne J.A."/>
            <person name="Daub J."/>
            <person name="David R.G."/>
            <person name="Delcher A.L."/>
            <person name="Delehaunty K."/>
            <person name="Do C.B."/>
            <person name="Ebling H."/>
            <person name="Edwards K."/>
            <person name="Eickbush T."/>
            <person name="Evans J.D."/>
            <person name="Filipski A."/>
            <person name="Findeiss S."/>
            <person name="Freyhult E."/>
            <person name="Fulton L."/>
            <person name="Fulton R."/>
            <person name="Garcia A.C."/>
            <person name="Gardiner A."/>
            <person name="Garfield D.A."/>
            <person name="Garvin B.E."/>
            <person name="Gibson G."/>
            <person name="Gilbert D."/>
            <person name="Gnerre S."/>
            <person name="Godfrey J."/>
            <person name="Good R."/>
            <person name="Gotea V."/>
            <person name="Gravely B."/>
            <person name="Greenberg A.J."/>
            <person name="Griffiths-Jones S."/>
            <person name="Gross S."/>
            <person name="Guigo R."/>
            <person name="Gustafson E.A."/>
            <person name="Haerty W."/>
            <person name="Hahn M.W."/>
            <person name="Halligan D.L."/>
            <person name="Halpern A.L."/>
            <person name="Halter G.M."/>
            <person name="Han M.V."/>
            <person name="Heger A."/>
            <person name="Hillier L."/>
            <person name="Hinrichs A.S."/>
            <person name="Holmes I."/>
            <person name="Hoskins R.A."/>
            <person name="Hubisz M.J."/>
            <person name="Hultmark D."/>
            <person name="Huntley M.A."/>
            <person name="Jaffe D.B."/>
            <person name="Jagadeeshan S."/>
            <person name="Jeck W.R."/>
            <person name="Johnson J."/>
            <person name="Jones C.D."/>
            <person name="Jordan W.C."/>
            <person name="Karpen G.H."/>
            <person name="Kataoka E."/>
            <person name="Keightley P.D."/>
            <person name="Kheradpour P."/>
            <person name="Kirkness E.F."/>
            <person name="Koerich L.B."/>
            <person name="Kristiansen K."/>
            <person name="Kudrna D."/>
            <person name="Kulathinal R.J."/>
            <person name="Kumar S."/>
            <person name="Kwok R."/>
            <person name="Lander E."/>
            <person name="Langley C.H."/>
            <person name="Lapoint R."/>
            <person name="Lazzaro B.P."/>
            <person name="Lee S.J."/>
            <person name="Levesque L."/>
            <person name="Li R."/>
            <person name="Lin C.F."/>
            <person name="Lin M.F."/>
            <person name="Lindblad-Toh K."/>
            <person name="Llopart A."/>
            <person name="Long M."/>
            <person name="Low L."/>
            <person name="Lozovsky E."/>
            <person name="Lu J."/>
            <person name="Luo M."/>
            <person name="Machado C.A."/>
            <person name="Makalowski W."/>
            <person name="Marzo M."/>
            <person name="Matsuda M."/>
            <person name="Matzkin L."/>
            <person name="McAllister B."/>
            <person name="McBride C.S."/>
            <person name="McKernan B."/>
            <person name="McKernan K."/>
            <person name="Mendez-Lago M."/>
            <person name="Minx P."/>
            <person name="Mollenhauer M.U."/>
            <person name="Montooth K."/>
            <person name="Mount S.M."/>
            <person name="Mu X."/>
            <person name="Myers E."/>
            <person name="Negre B."/>
            <person name="Newfeld S."/>
            <person name="Nielsen R."/>
            <person name="Noor M.A."/>
            <person name="O'Grady P."/>
            <person name="Pachter L."/>
            <person name="Papaceit M."/>
            <person name="Parisi M.J."/>
            <person name="Parisi M."/>
            <person name="Parts L."/>
            <person name="Pedersen J.S."/>
            <person name="Pesole G."/>
            <person name="Phillippy A.M."/>
            <person name="Ponting C.P."/>
            <person name="Pop M."/>
            <person name="Porcelli D."/>
            <person name="Powell J.R."/>
            <person name="Prohaska S."/>
            <person name="Pruitt K."/>
            <person name="Puig M."/>
            <person name="Quesneville H."/>
            <person name="Ram K.R."/>
            <person name="Rand D."/>
            <person name="Rasmussen M.D."/>
            <person name="Reed L.K."/>
            <person name="Reenan R."/>
            <person name="Reily A."/>
            <person name="Remington K.A."/>
            <person name="Rieger T.T."/>
            <person name="Ritchie M.G."/>
            <person name="Robin C."/>
            <person name="Rogers Y.H."/>
            <person name="Rohde C."/>
            <person name="Rozas J."/>
            <person name="Rubenfield M.J."/>
            <person name="Ruiz A."/>
            <person name="Russo S."/>
            <person name="Salzberg S.L."/>
            <person name="Sanchez-Gracia A."/>
            <person name="Saranga D.J."/>
            <person name="Sato H."/>
            <person name="Schaeffer S.W."/>
            <person name="Schatz M.C."/>
            <person name="Schlenke T."/>
            <person name="Schwartz R."/>
            <person name="Segarra C."/>
            <person name="Singh R.S."/>
            <person name="Sirot L."/>
            <person name="Sirota M."/>
            <person name="Sisneros N.B."/>
            <person name="Smith C.D."/>
            <person name="Smith T.F."/>
            <person name="Spieth J."/>
            <person name="Stage D.E."/>
            <person name="Stark A."/>
            <person name="Stephan W."/>
            <person name="Strausberg R.L."/>
            <person name="Strempel S."/>
            <person name="Sturgill D."/>
            <person name="Sutton G."/>
            <person name="Sutton G.G."/>
            <person name="Tao W."/>
            <person name="Teichmann S."/>
            <person name="Tobari Y.N."/>
            <person name="Tomimura Y."/>
            <person name="Tsolas J.M."/>
            <person name="Valente V.L."/>
            <person name="Venter E."/>
            <person name="Venter J.C."/>
            <person name="Vicario S."/>
            <person name="Vieira F.G."/>
            <person name="Vilella A.J."/>
            <person name="Villasante A."/>
            <person name="Walenz B."/>
            <person name="Wang J."/>
            <person name="Wasserman M."/>
            <person name="Watts T."/>
            <person name="Wilson D."/>
            <person name="Wilson R.K."/>
            <person name="Wing R.A."/>
            <person name="Wolfner M.F."/>
            <person name="Wong A."/>
            <person name="Wong G.K."/>
            <person name="Wu C.I."/>
            <person name="Wu G."/>
            <person name="Yamamoto D."/>
            <person name="Yang H.P."/>
            <person name="Yang S.P."/>
            <person name="Yorke J.A."/>
            <person name="Yoshida K."/>
            <person name="Zdobnov E."/>
            <person name="Zhang P."/>
            <person name="Zhang Y."/>
            <person name="Zimin A.V."/>
            <person name="Baldwin J."/>
            <person name="Abdouelleil A."/>
            <person name="Abdulkadir J."/>
            <person name="Abebe A."/>
            <person name="Abera B."/>
            <person name="Abreu J."/>
            <person name="Acer S.C."/>
            <person name="Aftuck L."/>
            <person name="Alexander A."/>
            <person name="An P."/>
            <person name="Anderson E."/>
            <person name="Anderson S."/>
            <person name="Arachi H."/>
            <person name="Azer M."/>
            <person name="Bachantsang P."/>
            <person name="Barry A."/>
            <person name="Bayul T."/>
            <person name="Berlin A."/>
            <person name="Bessette D."/>
            <person name="Bloom T."/>
            <person name="Blye J."/>
            <person name="Boguslavskiy L."/>
            <person name="Bonnet C."/>
            <person name="Boukhgalter B."/>
            <person name="Bourzgui I."/>
            <person name="Brown A."/>
            <person name="Cahill P."/>
            <person name="Channer S."/>
            <person name="Cheshatsang Y."/>
            <person name="Chuda L."/>
            <person name="Citroen M."/>
            <person name="Collymore A."/>
            <person name="Cooke P."/>
            <person name="Costello M."/>
            <person name="D'Aco K."/>
            <person name="Daza R."/>
            <person name="De Haan G."/>
            <person name="DeGray S."/>
            <person name="DeMaso C."/>
            <person name="Dhargay N."/>
            <person name="Dooley K."/>
            <person name="Dooley E."/>
            <person name="Doricent M."/>
            <person name="Dorje P."/>
            <person name="Dorjee K."/>
            <person name="Dupes A."/>
            <person name="Elong R."/>
            <person name="Falk J."/>
            <person name="Farina A."/>
            <person name="Faro S."/>
            <person name="Ferguson D."/>
            <person name="Fisher S."/>
            <person name="Foley C.D."/>
            <person name="Franke A."/>
            <person name="Friedrich D."/>
            <person name="Gadbois L."/>
            <person name="Gearin G."/>
            <person name="Gearin C.R."/>
            <person name="Giannoukos G."/>
            <person name="Goode T."/>
            <person name="Graham J."/>
            <person name="Grandbois E."/>
            <person name="Grewal S."/>
            <person name="Gyaltsen K."/>
            <person name="Hafez N."/>
            <person name="Hagos B."/>
            <person name="Hall J."/>
            <person name="Henson C."/>
            <person name="Hollinger A."/>
            <person name="Honan T."/>
            <person name="Huard M.D."/>
            <person name="Hughes L."/>
            <person name="Hurhula B."/>
            <person name="Husby M.E."/>
            <person name="Kamat A."/>
            <person name="Kanga B."/>
            <person name="Kashin S."/>
            <person name="Khazanovich D."/>
            <person name="Kisner P."/>
            <person name="Lance K."/>
            <person name="Lara M."/>
            <person name="Lee W."/>
            <person name="Lennon N."/>
            <person name="Letendre F."/>
            <person name="LeVine R."/>
            <person name="Lipovsky A."/>
            <person name="Liu X."/>
            <person name="Liu J."/>
            <person name="Liu S."/>
            <person name="Lokyitsang T."/>
            <person name="Lokyitsang Y."/>
            <person name="Lubonja R."/>
            <person name="Lui A."/>
            <person name="MacDonald P."/>
            <person name="Magnisalis V."/>
            <person name="Maru K."/>
            <person name="Matthews C."/>
            <person name="McCusker W."/>
            <person name="McDonough S."/>
            <person name="Mehta T."/>
            <person name="Meldrim J."/>
            <person name="Meneus L."/>
            <person name="Mihai O."/>
            <person name="Mihalev A."/>
            <person name="Mihova T."/>
            <person name="Mittelman R."/>
            <person name="Mlenga V."/>
            <person name="Montmayeur A."/>
            <person name="Mulrain L."/>
            <person name="Navidi A."/>
            <person name="Naylor J."/>
            <person name="Negash T."/>
            <person name="Nguyen T."/>
            <person name="Nguyen N."/>
            <person name="Nicol R."/>
            <person name="Norbu C."/>
            <person name="Norbu N."/>
            <person name="Novod N."/>
            <person name="O'Neill B."/>
            <person name="Osman S."/>
            <person name="Markiewicz E."/>
            <person name="Oyono O.L."/>
            <person name="Patti C."/>
            <person name="Phunkhang P."/>
            <person name="Pierre F."/>
            <person name="Priest M."/>
            <person name="Raghuraman S."/>
            <person name="Rege F."/>
            <person name="Reyes R."/>
            <person name="Rise C."/>
            <person name="Rogov P."/>
            <person name="Ross K."/>
            <person name="Ryan E."/>
            <person name="Settipalli S."/>
            <person name="Shea T."/>
            <person name="Sherpa N."/>
            <person name="Shi L."/>
            <person name="Shih D."/>
            <person name="Sparrow T."/>
            <person name="Spaulding J."/>
            <person name="Stalker J."/>
            <person name="Stange-Thomann N."/>
            <person name="Stavropoulos S."/>
            <person name="Stone C."/>
            <person name="Strader C."/>
            <person name="Tesfaye S."/>
            <person name="Thomson T."/>
            <person name="Thoulutsang Y."/>
            <person name="Thoulutsang D."/>
            <person name="Topham K."/>
            <person name="Topping I."/>
            <person name="Tsamla T."/>
            <person name="Vassiliev H."/>
            <person name="Vo A."/>
            <person name="Wangchuk T."/>
            <person name="Wangdi T."/>
            <person name="Weiand M."/>
            <person name="Wilkinson J."/>
            <person name="Wilson A."/>
            <person name="Yadav S."/>
            <person name="Young G."/>
            <person name="Yu Q."/>
            <person name="Zembek L."/>
            <person name="Zhong D."/>
            <person name="Zimmer A."/>
            <person name="Zwirko Z."/>
            <person name="Jaffe D.B."/>
            <person name="Alvarez P."/>
            <person name="Brockman W."/>
            <person name="Butler J."/>
            <person name="Chin C."/>
            <person name="Gnerre S."/>
            <person name="Grabherr M."/>
            <person name="Kleber M."/>
            <person name="Mauceli E."/>
            <person name="MacCallum I."/>
        </authorList>
    </citation>
    <scope>NUCLEOTIDE SEQUENCE [LARGE SCALE GENOMIC DNA]</scope>
    <source>
        <strain evidence="4">Tucson 14024-0371.13</strain>
    </source>
</reference>
<dbReference type="STRING" id="7217.B3M6J9"/>
<feature type="compositionally biased region" description="Acidic residues" evidence="1">
    <location>
        <begin position="509"/>
        <end position="522"/>
    </location>
</feature>
<evidence type="ECO:0000313" key="3">
    <source>
        <dbReference type="EMBL" id="EDV40848.1"/>
    </source>
</evidence>
<feature type="region of interest" description="Disordered" evidence="1">
    <location>
        <begin position="271"/>
        <end position="293"/>
    </location>
</feature>
<keyword evidence="4" id="KW-1185">Reference proteome</keyword>
<proteinExistence type="predicted"/>
<dbReference type="OrthoDB" id="5984255at2759"/>
<dbReference type="GO" id="GO:0005634">
    <property type="term" value="C:nucleus"/>
    <property type="evidence" value="ECO:0007669"/>
    <property type="project" value="TreeGrafter"/>
</dbReference>
<evidence type="ECO:0000256" key="1">
    <source>
        <dbReference type="SAM" id="MobiDB-lite"/>
    </source>
</evidence>
<dbReference type="PANTHER" id="PTHR12243:SF64">
    <property type="entry name" value="DORSAL INTERACTING PROTEIN 3-RELATED"/>
    <property type="match status" value="1"/>
</dbReference>
<dbReference type="Pfam" id="PF10545">
    <property type="entry name" value="MADF_DNA_bdg"/>
    <property type="match status" value="2"/>
</dbReference>
<dbReference type="HOGENOM" id="CLU_022452_0_0_1"/>
<dbReference type="InterPro" id="IPR006578">
    <property type="entry name" value="MADF-dom"/>
</dbReference>
<dbReference type="KEGG" id="dan:6493585"/>
<feature type="domain" description="MADF" evidence="2">
    <location>
        <begin position="45"/>
        <end position="129"/>
    </location>
</feature>
<dbReference type="GO" id="GO:0048813">
    <property type="term" value="P:dendrite morphogenesis"/>
    <property type="evidence" value="ECO:0007669"/>
    <property type="project" value="EnsemblMetazoa"/>
</dbReference>
<dbReference type="PROSITE" id="PS51029">
    <property type="entry name" value="MADF"/>
    <property type="match status" value="2"/>
</dbReference>
<name>B3M6J9_DROAN</name>
<feature type="region of interest" description="Disordered" evidence="1">
    <location>
        <begin position="506"/>
        <end position="535"/>
    </location>
</feature>
<dbReference type="FunCoup" id="B3M6J9">
    <property type="interactions" value="218"/>
</dbReference>
<feature type="region of interest" description="Disordered" evidence="1">
    <location>
        <begin position="587"/>
        <end position="637"/>
    </location>
</feature>
<dbReference type="eggNOG" id="ENOG502S8TP">
    <property type="taxonomic scope" value="Eukaryota"/>
</dbReference>
<dbReference type="AlphaFoldDB" id="B3M6J9"/>
<dbReference type="GO" id="GO:0006357">
    <property type="term" value="P:regulation of transcription by RNA polymerase II"/>
    <property type="evidence" value="ECO:0007669"/>
    <property type="project" value="TreeGrafter"/>
</dbReference>